<reference evidence="2 3" key="1">
    <citation type="submission" date="2014-09" db="EMBL/GenBank/DDBJ databases">
        <title>Sporocytophaga myxococcoides PG-01 genome sequencing.</title>
        <authorList>
            <person name="Liu L."/>
            <person name="Gao P.J."/>
            <person name="Chen G.J."/>
            <person name="Wang L.S."/>
        </authorList>
    </citation>
    <scope>NUCLEOTIDE SEQUENCE [LARGE SCALE GENOMIC DNA]</scope>
    <source>
        <strain evidence="2 3">PG-01</strain>
    </source>
</reference>
<accession>A0A098LFQ4</accession>
<gene>
    <name evidence="2" type="ORF">MYP_3029</name>
</gene>
<dbReference type="eggNOG" id="COG3467">
    <property type="taxonomic scope" value="Bacteria"/>
</dbReference>
<evidence type="ECO:0000313" key="3">
    <source>
        <dbReference type="Proteomes" id="UP000030185"/>
    </source>
</evidence>
<dbReference type="InterPro" id="IPR012349">
    <property type="entry name" value="Split_barrel_FMN-bd"/>
</dbReference>
<comment type="caution">
    <text evidence="2">The sequence shown here is derived from an EMBL/GenBank/DDBJ whole genome shotgun (WGS) entry which is preliminary data.</text>
</comment>
<evidence type="ECO:0000256" key="1">
    <source>
        <dbReference type="SAM" id="MobiDB-lite"/>
    </source>
</evidence>
<sequence>MNYQFFNMQKTEKTTASRYANQRMHYSEEVIFPILDEALFCIVSYSLNNEPYSIPTAFVREGSKLYIHGSVGSHFLRQLTPGTPVCITVMLADSLIVAKSAFHHSVNYRSVIIFSKSEVIDDYNLKAEFFKKLTEKMVPGSWDYLRPMKASEVNKTMLIAFEIKEASAKIRNAPPSDDEEDVNLPIWSGLIPISPKRMTPIPDESSVNIPLPDHLKS</sequence>
<dbReference type="STRING" id="153721.MYP_3029"/>
<evidence type="ECO:0000313" key="2">
    <source>
        <dbReference type="EMBL" id="GAL85800.1"/>
    </source>
</evidence>
<keyword evidence="3" id="KW-1185">Reference proteome</keyword>
<proteinExistence type="predicted"/>
<dbReference type="AlphaFoldDB" id="A0A098LFQ4"/>
<dbReference type="EMBL" id="BBLT01000006">
    <property type="protein sequence ID" value="GAL85800.1"/>
    <property type="molecule type" value="Genomic_DNA"/>
</dbReference>
<dbReference type="InterPro" id="IPR024747">
    <property type="entry name" value="Pyridox_Oxase-rel"/>
</dbReference>
<dbReference type="Gene3D" id="2.30.110.10">
    <property type="entry name" value="Electron Transport, Fmn-binding Protein, Chain A"/>
    <property type="match status" value="1"/>
</dbReference>
<name>A0A098LFQ4_9BACT</name>
<feature type="region of interest" description="Disordered" evidence="1">
    <location>
        <begin position="198"/>
        <end position="217"/>
    </location>
</feature>
<dbReference type="PANTHER" id="PTHR34071">
    <property type="entry name" value="5-NITROIMIDAZOLE ANTIBIOTICS RESISTANCE PROTEIN, NIMA-FAMILY-RELATED PROTEIN-RELATED"/>
    <property type="match status" value="1"/>
</dbReference>
<dbReference type="PANTHER" id="PTHR34071:SF2">
    <property type="entry name" value="FLAVIN-NUCLEOTIDE-BINDING PROTEIN"/>
    <property type="match status" value="1"/>
</dbReference>
<dbReference type="Pfam" id="PF12900">
    <property type="entry name" value="Pyridox_ox_2"/>
    <property type="match status" value="1"/>
</dbReference>
<dbReference type="Proteomes" id="UP000030185">
    <property type="component" value="Unassembled WGS sequence"/>
</dbReference>
<dbReference type="SUPFAM" id="SSF50475">
    <property type="entry name" value="FMN-binding split barrel"/>
    <property type="match status" value="1"/>
</dbReference>
<protein>
    <recommendedName>
        <fullName evidence="4">Flavin-nucleotide-binding protein</fullName>
    </recommendedName>
</protein>
<organism evidence="2 3">
    <name type="scientific">Sporocytophaga myxococcoides</name>
    <dbReference type="NCBI Taxonomy" id="153721"/>
    <lineage>
        <taxon>Bacteria</taxon>
        <taxon>Pseudomonadati</taxon>
        <taxon>Bacteroidota</taxon>
        <taxon>Cytophagia</taxon>
        <taxon>Cytophagales</taxon>
        <taxon>Cytophagaceae</taxon>
        <taxon>Sporocytophaga</taxon>
    </lineage>
</organism>
<evidence type="ECO:0008006" key="4">
    <source>
        <dbReference type="Google" id="ProtNLM"/>
    </source>
</evidence>